<comment type="subcellular location">
    <subcellularLocation>
        <location evidence="1">Cell outer membrane</location>
    </subcellularLocation>
</comment>
<organism evidence="8 9">
    <name type="scientific">Dethiosulfatibacter aminovorans DSM 17477</name>
    <dbReference type="NCBI Taxonomy" id="1121476"/>
    <lineage>
        <taxon>Bacteria</taxon>
        <taxon>Bacillati</taxon>
        <taxon>Bacillota</taxon>
        <taxon>Tissierellia</taxon>
        <taxon>Dethiosulfatibacter</taxon>
    </lineage>
</organism>
<dbReference type="GO" id="GO:0009279">
    <property type="term" value="C:cell outer membrane"/>
    <property type="evidence" value="ECO:0007669"/>
    <property type="project" value="UniProtKB-SubCell"/>
</dbReference>
<dbReference type="OrthoDB" id="1949384at2"/>
<feature type="signal peptide" evidence="7">
    <location>
        <begin position="1"/>
        <end position="22"/>
    </location>
</feature>
<evidence type="ECO:0000256" key="4">
    <source>
        <dbReference type="ARBA" id="ARBA00023136"/>
    </source>
</evidence>
<evidence type="ECO:0000256" key="2">
    <source>
        <dbReference type="ARBA" id="ARBA00022452"/>
    </source>
</evidence>
<gene>
    <name evidence="8" type="ORF">SAMN02745751_00642</name>
</gene>
<dbReference type="AlphaFoldDB" id="A0A1M6CBA2"/>
<dbReference type="STRING" id="1121476.SAMN02745751_00642"/>
<dbReference type="PANTHER" id="PTHR30026">
    <property type="entry name" value="OUTER MEMBRANE PROTEIN TOLC"/>
    <property type="match status" value="1"/>
</dbReference>
<keyword evidence="2" id="KW-1134">Transmembrane beta strand</keyword>
<proteinExistence type="predicted"/>
<evidence type="ECO:0000313" key="9">
    <source>
        <dbReference type="Proteomes" id="UP000184052"/>
    </source>
</evidence>
<feature type="coiled-coil region" evidence="6">
    <location>
        <begin position="280"/>
        <end position="307"/>
    </location>
</feature>
<dbReference type="RefSeq" id="WP_073047008.1">
    <property type="nucleotide sequence ID" value="NZ_FQZL01000005.1"/>
</dbReference>
<dbReference type="EMBL" id="FQZL01000005">
    <property type="protein sequence ID" value="SHI58064.1"/>
    <property type="molecule type" value="Genomic_DNA"/>
</dbReference>
<keyword evidence="6" id="KW-0175">Coiled coil</keyword>
<sequence length="402" mass="44844">MKTKITAIACAAALALSMPAFATEGLTATTTSMETTSAVAEMELTLEEAQNLAIENSYAVKSLLRNIGNTKELIDDQEDLQEDMENLLKLPLAYLPGNITDDFINTLLLKKGYGVKGAETQLFVLENTIGQTEEALKIGALTAYYQVLLAQKSVELNSTAYQNELGHLKTAQIKYETGVITKLDLLQEELAVNTAKTDLDNAIDELEIKKLEFNNTVGLELGEKVKFVSGVENGDMTNLSIEEAVELAFDNRPESANKWAEYELKEVETSAYKSYYTSGNRQYKYAVEELEEAMHNYEQSFRDIELDVRTKYLELVKAERSLNNMDETITLSREALRVSKLFYEYDLATIQDVSDAETSLKQAEIGRYQLLVGYNISRMMFENSIDVGMPSSSTSSSSSMGF</sequence>
<dbReference type="SUPFAM" id="SSF56954">
    <property type="entry name" value="Outer membrane efflux proteins (OEP)"/>
    <property type="match status" value="1"/>
</dbReference>
<evidence type="ECO:0000256" key="3">
    <source>
        <dbReference type="ARBA" id="ARBA00022692"/>
    </source>
</evidence>
<dbReference type="GO" id="GO:0015562">
    <property type="term" value="F:efflux transmembrane transporter activity"/>
    <property type="evidence" value="ECO:0007669"/>
    <property type="project" value="InterPro"/>
</dbReference>
<accession>A0A1M6CBA2</accession>
<evidence type="ECO:0000313" key="8">
    <source>
        <dbReference type="EMBL" id="SHI58064.1"/>
    </source>
</evidence>
<dbReference type="Proteomes" id="UP000184052">
    <property type="component" value="Unassembled WGS sequence"/>
</dbReference>
<keyword evidence="4" id="KW-0472">Membrane</keyword>
<keyword evidence="9" id="KW-1185">Reference proteome</keyword>
<dbReference type="GO" id="GO:0015288">
    <property type="term" value="F:porin activity"/>
    <property type="evidence" value="ECO:0007669"/>
    <property type="project" value="TreeGrafter"/>
</dbReference>
<evidence type="ECO:0000256" key="7">
    <source>
        <dbReference type="SAM" id="SignalP"/>
    </source>
</evidence>
<evidence type="ECO:0000256" key="5">
    <source>
        <dbReference type="ARBA" id="ARBA00023237"/>
    </source>
</evidence>
<reference evidence="8 9" key="1">
    <citation type="submission" date="2016-11" db="EMBL/GenBank/DDBJ databases">
        <authorList>
            <person name="Jaros S."/>
            <person name="Januszkiewicz K."/>
            <person name="Wedrychowicz H."/>
        </authorList>
    </citation>
    <scope>NUCLEOTIDE SEQUENCE [LARGE SCALE GENOMIC DNA]</scope>
    <source>
        <strain evidence="8 9">DSM 17477</strain>
    </source>
</reference>
<dbReference type="InterPro" id="IPR051906">
    <property type="entry name" value="TolC-like"/>
</dbReference>
<evidence type="ECO:0000256" key="6">
    <source>
        <dbReference type="SAM" id="Coils"/>
    </source>
</evidence>
<evidence type="ECO:0000256" key="1">
    <source>
        <dbReference type="ARBA" id="ARBA00004442"/>
    </source>
</evidence>
<feature type="chain" id="PRO_5011957538" evidence="7">
    <location>
        <begin position="23"/>
        <end position="402"/>
    </location>
</feature>
<keyword evidence="3" id="KW-0812">Transmembrane</keyword>
<dbReference type="GO" id="GO:1990281">
    <property type="term" value="C:efflux pump complex"/>
    <property type="evidence" value="ECO:0007669"/>
    <property type="project" value="TreeGrafter"/>
</dbReference>
<dbReference type="PANTHER" id="PTHR30026:SF20">
    <property type="entry name" value="OUTER MEMBRANE PROTEIN TOLC"/>
    <property type="match status" value="1"/>
</dbReference>
<name>A0A1M6CBA2_9FIRM</name>
<protein>
    <submittedName>
        <fullName evidence="8">Outer membrane protein TolC</fullName>
    </submittedName>
</protein>
<keyword evidence="5" id="KW-0998">Cell outer membrane</keyword>
<keyword evidence="7" id="KW-0732">Signal</keyword>
<dbReference type="Gene3D" id="1.20.1600.10">
    <property type="entry name" value="Outer membrane efflux proteins (OEP)"/>
    <property type="match status" value="2"/>
</dbReference>